<accession>A0A5B8CPR6</accession>
<evidence type="ECO:0008006" key="5">
    <source>
        <dbReference type="Google" id="ProtNLM"/>
    </source>
</evidence>
<dbReference type="KEGG" id="mmec:FIU01_00910"/>
<dbReference type="OrthoDB" id="8538694at2"/>
<keyword evidence="2" id="KW-0732">Signal</keyword>
<keyword evidence="4" id="KW-1185">Reference proteome</keyword>
<feature type="compositionally biased region" description="Basic and acidic residues" evidence="1">
    <location>
        <begin position="30"/>
        <end position="40"/>
    </location>
</feature>
<gene>
    <name evidence="3" type="ORF">FIU01_00910</name>
</gene>
<dbReference type="RefSeq" id="WP_140002080.1">
    <property type="nucleotide sequence ID" value="NZ_CP040946.1"/>
</dbReference>
<evidence type="ECO:0000313" key="4">
    <source>
        <dbReference type="Proteomes" id="UP000311008"/>
    </source>
</evidence>
<evidence type="ECO:0000256" key="2">
    <source>
        <dbReference type="SAM" id="SignalP"/>
    </source>
</evidence>
<dbReference type="Proteomes" id="UP000311008">
    <property type="component" value="Chromosome"/>
</dbReference>
<proteinExistence type="predicted"/>
<dbReference type="AlphaFoldDB" id="A0A5B8CPR6"/>
<organism evidence="3 4">
    <name type="scientific">Methylophilus medardicus</name>
    <dbReference type="NCBI Taxonomy" id="2588534"/>
    <lineage>
        <taxon>Bacteria</taxon>
        <taxon>Pseudomonadati</taxon>
        <taxon>Pseudomonadota</taxon>
        <taxon>Betaproteobacteria</taxon>
        <taxon>Nitrosomonadales</taxon>
        <taxon>Methylophilaceae</taxon>
        <taxon>Methylophilus</taxon>
    </lineage>
</organism>
<dbReference type="Pfam" id="PF12869">
    <property type="entry name" value="tRNA_anti-like"/>
    <property type="match status" value="1"/>
</dbReference>
<feature type="region of interest" description="Disordered" evidence="1">
    <location>
        <begin position="29"/>
        <end position="49"/>
    </location>
</feature>
<feature type="chain" id="PRO_5023105472" description="tRNA_anti-like" evidence="2">
    <location>
        <begin position="27"/>
        <end position="146"/>
    </location>
</feature>
<name>A0A5B8CPR6_9PROT</name>
<protein>
    <recommendedName>
        <fullName evidence="5">tRNA_anti-like</fullName>
    </recommendedName>
</protein>
<evidence type="ECO:0000313" key="3">
    <source>
        <dbReference type="EMBL" id="QDC43224.1"/>
    </source>
</evidence>
<dbReference type="InterPro" id="IPR024422">
    <property type="entry name" value="Protein_unknown_function_OB"/>
</dbReference>
<sequence>MMTLQHYRCGLAVGLLTLGLAGCDQAPETENARDNTRLEEQAPLETTASEIAKEYADNAVAADNKFKDRTFNVSGTIVDVNKNAINEPFVSLQGGVDATKEPQFAFIVSDREKAFKLKPGQHIKLQCKGLGDLAEAPMAGECKVLE</sequence>
<feature type="signal peptide" evidence="2">
    <location>
        <begin position="1"/>
        <end position="26"/>
    </location>
</feature>
<reference evidence="4" key="1">
    <citation type="journal article" date="2019" name="ISME J.">
        <title>Evolution in action: habitat transition from sediment to the pelagial leads to genome streamlining in Methylophilaceae.</title>
        <authorList>
            <person name="Salcher M."/>
            <person name="Schaefle D."/>
            <person name="Kaspar M."/>
            <person name="Neuenschwander S.M."/>
            <person name="Ghai R."/>
        </authorList>
    </citation>
    <scope>NUCLEOTIDE SEQUENCE [LARGE SCALE GENOMIC DNA]</scope>
    <source>
        <strain evidence="4">MMS-M-51</strain>
    </source>
</reference>
<evidence type="ECO:0000256" key="1">
    <source>
        <dbReference type="SAM" id="MobiDB-lite"/>
    </source>
</evidence>
<dbReference type="EMBL" id="CP040946">
    <property type="protein sequence ID" value="QDC43224.1"/>
    <property type="molecule type" value="Genomic_DNA"/>
</dbReference>